<protein>
    <submittedName>
        <fullName evidence="8">Putative carboxy-terminal processing proteinase</fullName>
    </submittedName>
</protein>
<dbReference type="NCBIfam" id="TIGR00225">
    <property type="entry name" value="prc"/>
    <property type="match status" value="1"/>
</dbReference>
<dbReference type="Gene3D" id="1.10.101.10">
    <property type="entry name" value="PGBD-like superfamily/PGBD"/>
    <property type="match status" value="1"/>
</dbReference>
<dbReference type="InterPro" id="IPR001478">
    <property type="entry name" value="PDZ"/>
</dbReference>
<dbReference type="Pfam" id="PF01471">
    <property type="entry name" value="PG_binding_1"/>
    <property type="match status" value="1"/>
</dbReference>
<dbReference type="SMART" id="SM00245">
    <property type="entry name" value="TSPc"/>
    <property type="match status" value="1"/>
</dbReference>
<reference evidence="8 9" key="1">
    <citation type="journal article" date="2004" name="Nucleic Acids Res.">
        <title>Genome sequence of Symbiobacterium thermophilum, an uncultivable bacterium that depends on microbial commensalism.</title>
        <authorList>
            <person name="Ueda K."/>
            <person name="Yamashita A."/>
            <person name="Ishikawa J."/>
            <person name="Shimada M."/>
            <person name="Watsuji T."/>
            <person name="Morimura K."/>
            <person name="Ikeda H."/>
            <person name="Hattori M."/>
            <person name="Beppu T."/>
        </authorList>
    </citation>
    <scope>NUCLEOTIDE SEQUENCE [LARGE SCALE GENOMIC DNA]</scope>
    <source>
        <strain evidence="9">T / IAM 14863</strain>
    </source>
</reference>
<dbReference type="GO" id="GO:0006508">
    <property type="term" value="P:proteolysis"/>
    <property type="evidence" value="ECO:0007669"/>
    <property type="project" value="UniProtKB-KW"/>
</dbReference>
<dbReference type="Gene3D" id="3.90.226.10">
    <property type="entry name" value="2-enoyl-CoA Hydratase, Chain A, domain 1"/>
    <property type="match status" value="1"/>
</dbReference>
<evidence type="ECO:0000256" key="4">
    <source>
        <dbReference type="ARBA" id="ARBA00022825"/>
    </source>
</evidence>
<dbReference type="InterPro" id="IPR036365">
    <property type="entry name" value="PGBD-like_sf"/>
</dbReference>
<evidence type="ECO:0000313" key="8">
    <source>
        <dbReference type="EMBL" id="BAD39045.1"/>
    </source>
</evidence>
<dbReference type="InterPro" id="IPR036034">
    <property type="entry name" value="PDZ_sf"/>
</dbReference>
<dbReference type="STRING" id="292459.STH60"/>
<feature type="domain" description="PDZ" evidence="7">
    <location>
        <begin position="97"/>
        <end position="170"/>
    </location>
</feature>
<dbReference type="GO" id="GO:0008236">
    <property type="term" value="F:serine-type peptidase activity"/>
    <property type="evidence" value="ECO:0007669"/>
    <property type="project" value="UniProtKB-KW"/>
</dbReference>
<name>Q67TE8_SYMTH</name>
<dbReference type="SMART" id="SM00228">
    <property type="entry name" value="PDZ"/>
    <property type="match status" value="1"/>
</dbReference>
<keyword evidence="6" id="KW-0732">Signal</keyword>
<proteinExistence type="inferred from homology"/>
<feature type="signal peptide" evidence="6">
    <location>
        <begin position="1"/>
        <end position="29"/>
    </location>
</feature>
<dbReference type="KEGG" id="sth:STH60"/>
<evidence type="ECO:0000259" key="7">
    <source>
        <dbReference type="PROSITE" id="PS50106"/>
    </source>
</evidence>
<dbReference type="CDD" id="cd07560">
    <property type="entry name" value="Peptidase_S41_CPP"/>
    <property type="match status" value="1"/>
</dbReference>
<dbReference type="PROSITE" id="PS50106">
    <property type="entry name" value="PDZ"/>
    <property type="match status" value="1"/>
</dbReference>
<dbReference type="eggNOG" id="COG3409">
    <property type="taxonomic scope" value="Bacteria"/>
</dbReference>
<dbReference type="Gene3D" id="3.30.750.44">
    <property type="match status" value="1"/>
</dbReference>
<dbReference type="GO" id="GO:0007165">
    <property type="term" value="P:signal transduction"/>
    <property type="evidence" value="ECO:0007669"/>
    <property type="project" value="TreeGrafter"/>
</dbReference>
<dbReference type="Proteomes" id="UP000000417">
    <property type="component" value="Chromosome"/>
</dbReference>
<keyword evidence="4 5" id="KW-0720">Serine protease</keyword>
<dbReference type="SUPFAM" id="SSF52096">
    <property type="entry name" value="ClpP/crotonase"/>
    <property type="match status" value="1"/>
</dbReference>
<evidence type="ECO:0000313" key="9">
    <source>
        <dbReference type="Proteomes" id="UP000000417"/>
    </source>
</evidence>
<sequence length="465" mass="50282">MVARLWRSFAASLLALFLTAALWTGPAYAASDPAHWGDASAELWMVYHVVQRYHVNGADLDAFLEGAVRGGLDALGDPYTEYLGPQDYQSFLDSVDGNLTGIGVYLEKVGDYITIVRPIRSSPAEAAGLRAGDRIVAADGVSLVGESIEKTQQLVRGEPGTKVVLTIERPDEGRRFDVTITRAFIHVPQVDYRMLEDGIGYLELSGFGQQAAEEFFAAVAELKEAGATRLVLDLRYNSGGWVASALEIAEAYVPAGEPIMFEITRDERRVYRSEGSPLGLPTAVLVSEYTASAAEILAGAVQDYGTGVLIGTQTFGKGTVQELVDLPGGGAVKVTTAEYLTGRQRRVHQVGLTPDLVVEPYQPPVHLQTPLVADRVMTTGHVGLDVLGLQERLALLGYRTDRDGYFKGQTTLAVLQFARDHGLNEVPMVDKAFVEALNAAVAAKLAAAEWPDTQLEAAIRYLKEK</sequence>
<dbReference type="eggNOG" id="COG0793">
    <property type="taxonomic scope" value="Bacteria"/>
</dbReference>
<evidence type="ECO:0000256" key="6">
    <source>
        <dbReference type="SAM" id="SignalP"/>
    </source>
</evidence>
<dbReference type="PANTHER" id="PTHR32060:SF30">
    <property type="entry name" value="CARBOXY-TERMINAL PROCESSING PROTEASE CTPA"/>
    <property type="match status" value="1"/>
</dbReference>
<dbReference type="Pfam" id="PF17820">
    <property type="entry name" value="PDZ_6"/>
    <property type="match status" value="1"/>
</dbReference>
<dbReference type="EMBL" id="AP006840">
    <property type="protein sequence ID" value="BAD39045.1"/>
    <property type="molecule type" value="Genomic_DNA"/>
</dbReference>
<dbReference type="GO" id="GO:0004175">
    <property type="term" value="F:endopeptidase activity"/>
    <property type="evidence" value="ECO:0007669"/>
    <property type="project" value="TreeGrafter"/>
</dbReference>
<evidence type="ECO:0000256" key="1">
    <source>
        <dbReference type="ARBA" id="ARBA00009179"/>
    </source>
</evidence>
<dbReference type="Pfam" id="PF03572">
    <property type="entry name" value="Peptidase_S41"/>
    <property type="match status" value="1"/>
</dbReference>
<dbReference type="PANTHER" id="PTHR32060">
    <property type="entry name" value="TAIL-SPECIFIC PROTEASE"/>
    <property type="match status" value="1"/>
</dbReference>
<keyword evidence="2 5" id="KW-0645">Protease</keyword>
<dbReference type="GO" id="GO:0030288">
    <property type="term" value="C:outer membrane-bounded periplasmic space"/>
    <property type="evidence" value="ECO:0007669"/>
    <property type="project" value="TreeGrafter"/>
</dbReference>
<dbReference type="SUPFAM" id="SSF50156">
    <property type="entry name" value="PDZ domain-like"/>
    <property type="match status" value="1"/>
</dbReference>
<dbReference type="Gene3D" id="2.30.42.10">
    <property type="match status" value="1"/>
</dbReference>
<dbReference type="InterPro" id="IPR041489">
    <property type="entry name" value="PDZ_6"/>
</dbReference>
<keyword evidence="3 5" id="KW-0378">Hydrolase</keyword>
<dbReference type="InterPro" id="IPR029045">
    <property type="entry name" value="ClpP/crotonase-like_dom_sf"/>
</dbReference>
<dbReference type="CDD" id="cd06782">
    <property type="entry name" value="cpPDZ_CPP-like"/>
    <property type="match status" value="1"/>
</dbReference>
<dbReference type="AlphaFoldDB" id="Q67TE8"/>
<organism evidence="8 9">
    <name type="scientific">Symbiobacterium thermophilum (strain DSM 24528 / JCM 14929 / IAM 14863 / T)</name>
    <dbReference type="NCBI Taxonomy" id="292459"/>
    <lineage>
        <taxon>Bacteria</taxon>
        <taxon>Bacillati</taxon>
        <taxon>Bacillota</taxon>
        <taxon>Clostridia</taxon>
        <taxon>Eubacteriales</taxon>
        <taxon>Symbiobacteriaceae</taxon>
        <taxon>Symbiobacterium</taxon>
    </lineage>
</organism>
<evidence type="ECO:0000256" key="3">
    <source>
        <dbReference type="ARBA" id="ARBA00022801"/>
    </source>
</evidence>
<accession>Q67TE8</accession>
<dbReference type="InterPro" id="IPR004447">
    <property type="entry name" value="Peptidase_S41A"/>
</dbReference>
<dbReference type="InterPro" id="IPR002477">
    <property type="entry name" value="Peptidoglycan-bd-like"/>
</dbReference>
<feature type="chain" id="PRO_5004269378" evidence="6">
    <location>
        <begin position="30"/>
        <end position="465"/>
    </location>
</feature>
<dbReference type="SUPFAM" id="SSF47090">
    <property type="entry name" value="PGBD-like"/>
    <property type="match status" value="1"/>
</dbReference>
<evidence type="ECO:0000256" key="5">
    <source>
        <dbReference type="RuleBase" id="RU004404"/>
    </source>
</evidence>
<gene>
    <name evidence="8" type="ordered locus">STH60</name>
</gene>
<dbReference type="InterPro" id="IPR036366">
    <property type="entry name" value="PGBDSf"/>
</dbReference>
<dbReference type="HOGENOM" id="CLU_017295_3_0_9"/>
<evidence type="ECO:0000256" key="2">
    <source>
        <dbReference type="ARBA" id="ARBA00022670"/>
    </source>
</evidence>
<dbReference type="InterPro" id="IPR005151">
    <property type="entry name" value="Tail-specific_protease"/>
</dbReference>
<comment type="similarity">
    <text evidence="1 5">Belongs to the peptidase S41A family.</text>
</comment>
<keyword evidence="9" id="KW-1185">Reference proteome</keyword>